<protein>
    <submittedName>
        <fullName evidence="1">Uncharacterized protein</fullName>
    </submittedName>
</protein>
<name>A0A5B7H433_PORTR</name>
<dbReference type="AlphaFoldDB" id="A0A5B7H433"/>
<organism evidence="1 2">
    <name type="scientific">Portunus trituberculatus</name>
    <name type="common">Swimming crab</name>
    <name type="synonym">Neptunus trituberculatus</name>
    <dbReference type="NCBI Taxonomy" id="210409"/>
    <lineage>
        <taxon>Eukaryota</taxon>
        <taxon>Metazoa</taxon>
        <taxon>Ecdysozoa</taxon>
        <taxon>Arthropoda</taxon>
        <taxon>Crustacea</taxon>
        <taxon>Multicrustacea</taxon>
        <taxon>Malacostraca</taxon>
        <taxon>Eumalacostraca</taxon>
        <taxon>Eucarida</taxon>
        <taxon>Decapoda</taxon>
        <taxon>Pleocyemata</taxon>
        <taxon>Brachyura</taxon>
        <taxon>Eubrachyura</taxon>
        <taxon>Portunoidea</taxon>
        <taxon>Portunidae</taxon>
        <taxon>Portuninae</taxon>
        <taxon>Portunus</taxon>
    </lineage>
</organism>
<proteinExistence type="predicted"/>
<comment type="caution">
    <text evidence="1">The sequence shown here is derived from an EMBL/GenBank/DDBJ whole genome shotgun (WGS) entry which is preliminary data.</text>
</comment>
<sequence length="145" mass="15969">MNKSLWNIREVQTRSVSEYGTHLASLHCSISSLSDILNTHVSSKPPAGHHSLPTGARLLHAASRSSPSRGAQKKKVYKNSLHFSKRCELFHSNTGKLAKDCMLKKTHIVASPFAHPRELTSKKKKGRGLGRDKCLETSLLNGVMS</sequence>
<dbReference type="EMBL" id="VSRR010023920">
    <property type="protein sequence ID" value="MPC65852.1"/>
    <property type="molecule type" value="Genomic_DNA"/>
</dbReference>
<evidence type="ECO:0000313" key="2">
    <source>
        <dbReference type="Proteomes" id="UP000324222"/>
    </source>
</evidence>
<evidence type="ECO:0000313" key="1">
    <source>
        <dbReference type="EMBL" id="MPC65852.1"/>
    </source>
</evidence>
<reference evidence="1 2" key="1">
    <citation type="submission" date="2019-05" db="EMBL/GenBank/DDBJ databases">
        <title>Another draft genome of Portunus trituberculatus and its Hox gene families provides insights of decapod evolution.</title>
        <authorList>
            <person name="Jeong J.-H."/>
            <person name="Song I."/>
            <person name="Kim S."/>
            <person name="Choi T."/>
            <person name="Kim D."/>
            <person name="Ryu S."/>
            <person name="Kim W."/>
        </authorList>
    </citation>
    <scope>NUCLEOTIDE SEQUENCE [LARGE SCALE GENOMIC DNA]</scope>
    <source>
        <tissue evidence="1">Muscle</tissue>
    </source>
</reference>
<keyword evidence="2" id="KW-1185">Reference proteome</keyword>
<dbReference type="Proteomes" id="UP000324222">
    <property type="component" value="Unassembled WGS sequence"/>
</dbReference>
<accession>A0A5B7H433</accession>
<gene>
    <name evidence="1" type="ORF">E2C01_059988</name>
</gene>